<evidence type="ECO:0000313" key="7">
    <source>
        <dbReference type="Proteomes" id="UP001378188"/>
    </source>
</evidence>
<keyword evidence="7" id="KW-1185">Reference proteome</keyword>
<name>A0AAW9RSF8_9HYPH</name>
<sequence length="152" mass="17110">MRDRPDRAAFIKSVVGKPYRLGGQGPDEFDCYGLTRYVQRNLFGRDMPLFQAPEHIGLQAIAGFLQVHPERRNWRPVSKPVDGAIVSMFKQNIGHHVGTWLREDGGVILHTVGGGEAGDKPDTSMGVVVDNVFRMKVPPKCWTAFKYYIPRD</sequence>
<evidence type="ECO:0000256" key="3">
    <source>
        <dbReference type="ARBA" id="ARBA00022801"/>
    </source>
</evidence>
<dbReference type="PROSITE" id="PS51935">
    <property type="entry name" value="NLPC_P60"/>
    <property type="match status" value="1"/>
</dbReference>
<keyword evidence="3" id="KW-0378">Hydrolase</keyword>
<evidence type="ECO:0000256" key="1">
    <source>
        <dbReference type="ARBA" id="ARBA00007074"/>
    </source>
</evidence>
<comment type="similarity">
    <text evidence="1">Belongs to the peptidase C40 family.</text>
</comment>
<dbReference type="RefSeq" id="WP_340328923.1">
    <property type="nucleotide sequence ID" value="NZ_JAZHOF010000003.1"/>
</dbReference>
<dbReference type="Pfam" id="PF00877">
    <property type="entry name" value="NLPC_P60"/>
    <property type="match status" value="1"/>
</dbReference>
<evidence type="ECO:0000256" key="2">
    <source>
        <dbReference type="ARBA" id="ARBA00022670"/>
    </source>
</evidence>
<gene>
    <name evidence="6" type="ORF">V3328_07030</name>
</gene>
<proteinExistence type="inferred from homology"/>
<keyword evidence="4" id="KW-0788">Thiol protease</keyword>
<dbReference type="GO" id="GO:0008234">
    <property type="term" value="F:cysteine-type peptidase activity"/>
    <property type="evidence" value="ECO:0007669"/>
    <property type="project" value="UniProtKB-KW"/>
</dbReference>
<dbReference type="Proteomes" id="UP001378188">
    <property type="component" value="Unassembled WGS sequence"/>
</dbReference>
<evidence type="ECO:0000313" key="6">
    <source>
        <dbReference type="EMBL" id="MEJ8571220.1"/>
    </source>
</evidence>
<accession>A0AAW9RSF8</accession>
<dbReference type="EMBL" id="JAZHOF010000003">
    <property type="protein sequence ID" value="MEJ8571220.1"/>
    <property type="molecule type" value="Genomic_DNA"/>
</dbReference>
<feature type="domain" description="NlpC/P60" evidence="5">
    <location>
        <begin position="1"/>
        <end position="152"/>
    </location>
</feature>
<dbReference type="GO" id="GO:0006508">
    <property type="term" value="P:proteolysis"/>
    <property type="evidence" value="ECO:0007669"/>
    <property type="project" value="UniProtKB-KW"/>
</dbReference>
<evidence type="ECO:0000256" key="4">
    <source>
        <dbReference type="ARBA" id="ARBA00022807"/>
    </source>
</evidence>
<dbReference type="Gene3D" id="3.90.1720.10">
    <property type="entry name" value="endopeptidase domain like (from Nostoc punctiforme)"/>
    <property type="match status" value="1"/>
</dbReference>
<comment type="caution">
    <text evidence="6">The sequence shown here is derived from an EMBL/GenBank/DDBJ whole genome shotgun (WGS) entry which is preliminary data.</text>
</comment>
<evidence type="ECO:0000259" key="5">
    <source>
        <dbReference type="PROSITE" id="PS51935"/>
    </source>
</evidence>
<dbReference type="AlphaFoldDB" id="A0AAW9RSF8"/>
<protein>
    <submittedName>
        <fullName evidence="6">NlpC/P60 family protein</fullName>
    </submittedName>
</protein>
<dbReference type="InterPro" id="IPR000064">
    <property type="entry name" value="NLP_P60_dom"/>
</dbReference>
<dbReference type="SUPFAM" id="SSF54001">
    <property type="entry name" value="Cysteine proteinases"/>
    <property type="match status" value="1"/>
</dbReference>
<reference evidence="6 7" key="1">
    <citation type="submission" date="2024-02" db="EMBL/GenBank/DDBJ databases">
        <title>Genome analysis and characterization of Microbaculum marinisediminis sp. nov., isolated from marine sediment.</title>
        <authorList>
            <person name="Du Z.-J."/>
            <person name="Ye Y.-Q."/>
            <person name="Zhang Z.-R."/>
            <person name="Yuan S.-M."/>
            <person name="Zhang X.-Y."/>
        </authorList>
    </citation>
    <scope>NUCLEOTIDE SEQUENCE [LARGE SCALE GENOMIC DNA]</scope>
    <source>
        <strain evidence="6 7">SDUM1044001</strain>
    </source>
</reference>
<keyword evidence="2" id="KW-0645">Protease</keyword>
<organism evidence="6 7">
    <name type="scientific">Microbaculum marinum</name>
    <dbReference type="NCBI Taxonomy" id="1764581"/>
    <lineage>
        <taxon>Bacteria</taxon>
        <taxon>Pseudomonadati</taxon>
        <taxon>Pseudomonadota</taxon>
        <taxon>Alphaproteobacteria</taxon>
        <taxon>Hyphomicrobiales</taxon>
        <taxon>Tepidamorphaceae</taxon>
        <taxon>Microbaculum</taxon>
    </lineage>
</organism>
<dbReference type="InterPro" id="IPR038765">
    <property type="entry name" value="Papain-like_cys_pep_sf"/>
</dbReference>